<dbReference type="GO" id="GO:0005634">
    <property type="term" value="C:nucleus"/>
    <property type="evidence" value="ECO:0007669"/>
    <property type="project" value="InterPro"/>
</dbReference>
<feature type="region of interest" description="Disordered" evidence="3">
    <location>
        <begin position="132"/>
        <end position="235"/>
    </location>
</feature>
<feature type="domain" description="Shugoshin C-terminal" evidence="4">
    <location>
        <begin position="1275"/>
        <end position="1296"/>
    </location>
</feature>
<dbReference type="InterPro" id="IPR011515">
    <property type="entry name" value="Shugoshin_C"/>
</dbReference>
<protein>
    <recommendedName>
        <fullName evidence="4">Shugoshin C-terminal domain-containing protein</fullName>
    </recommendedName>
</protein>
<dbReference type="GO" id="GO:0000775">
    <property type="term" value="C:chromosome, centromeric region"/>
    <property type="evidence" value="ECO:0007669"/>
    <property type="project" value="InterPro"/>
</dbReference>
<dbReference type="OrthoDB" id="5990092at2759"/>
<dbReference type="InterPro" id="IPR038776">
    <property type="entry name" value="C2orf80"/>
</dbReference>
<feature type="compositionally biased region" description="Acidic residues" evidence="3">
    <location>
        <begin position="394"/>
        <end position="405"/>
    </location>
</feature>
<feature type="region of interest" description="Disordered" evidence="3">
    <location>
        <begin position="1525"/>
        <end position="1588"/>
    </location>
</feature>
<feature type="region of interest" description="Disordered" evidence="3">
    <location>
        <begin position="958"/>
        <end position="1015"/>
    </location>
</feature>
<feature type="region of interest" description="Disordered" evidence="3">
    <location>
        <begin position="272"/>
        <end position="441"/>
    </location>
</feature>
<keyword evidence="6" id="KW-1185">Reference proteome</keyword>
<evidence type="ECO:0000256" key="1">
    <source>
        <dbReference type="ARBA" id="ARBA00010845"/>
    </source>
</evidence>
<accession>A0A9Q1F813</accession>
<feature type="compositionally biased region" description="Basic and acidic residues" evidence="3">
    <location>
        <begin position="1168"/>
        <end position="1178"/>
    </location>
</feature>
<feature type="compositionally biased region" description="Basic and acidic residues" evidence="3">
    <location>
        <begin position="631"/>
        <end position="657"/>
    </location>
</feature>
<feature type="region of interest" description="Disordered" evidence="3">
    <location>
        <begin position="811"/>
        <end position="873"/>
    </location>
</feature>
<feature type="compositionally biased region" description="Basic and acidic residues" evidence="3">
    <location>
        <begin position="333"/>
        <end position="344"/>
    </location>
</feature>
<dbReference type="PANTHER" id="PTHR36296:SF1">
    <property type="entry name" value="CHROMOSOME 2 OPEN READING FRAME 80"/>
    <property type="match status" value="1"/>
</dbReference>
<organism evidence="5 6">
    <name type="scientific">Synaphobranchus kaupii</name>
    <name type="common">Kaup's arrowtooth eel</name>
    <dbReference type="NCBI Taxonomy" id="118154"/>
    <lineage>
        <taxon>Eukaryota</taxon>
        <taxon>Metazoa</taxon>
        <taxon>Chordata</taxon>
        <taxon>Craniata</taxon>
        <taxon>Vertebrata</taxon>
        <taxon>Euteleostomi</taxon>
        <taxon>Actinopterygii</taxon>
        <taxon>Neopterygii</taxon>
        <taxon>Teleostei</taxon>
        <taxon>Anguilliformes</taxon>
        <taxon>Synaphobranchidae</taxon>
        <taxon>Synaphobranchus</taxon>
    </lineage>
</organism>
<feature type="compositionally biased region" description="Basic and acidic residues" evidence="3">
    <location>
        <begin position="1570"/>
        <end position="1581"/>
    </location>
</feature>
<comment type="caution">
    <text evidence="5">The sequence shown here is derived from an EMBL/GenBank/DDBJ whole genome shotgun (WGS) entry which is preliminary data.</text>
</comment>
<feature type="compositionally biased region" description="Basic and acidic residues" evidence="3">
    <location>
        <begin position="958"/>
        <end position="970"/>
    </location>
</feature>
<evidence type="ECO:0000259" key="4">
    <source>
        <dbReference type="Pfam" id="PF07557"/>
    </source>
</evidence>
<dbReference type="PANTHER" id="PTHR36296">
    <property type="entry name" value="GAMMA-CRYSTALLIN A"/>
    <property type="match status" value="1"/>
</dbReference>
<feature type="compositionally biased region" description="Basic and acidic residues" evidence="3">
    <location>
        <begin position="852"/>
        <end position="864"/>
    </location>
</feature>
<proteinExistence type="inferred from homology"/>
<reference evidence="5" key="1">
    <citation type="journal article" date="2023" name="Science">
        <title>Genome structures resolve the early diversification of teleost fishes.</title>
        <authorList>
            <person name="Parey E."/>
            <person name="Louis A."/>
            <person name="Montfort J."/>
            <person name="Bouchez O."/>
            <person name="Roques C."/>
            <person name="Iampietro C."/>
            <person name="Lluch J."/>
            <person name="Castinel A."/>
            <person name="Donnadieu C."/>
            <person name="Desvignes T."/>
            <person name="Floi Bucao C."/>
            <person name="Jouanno E."/>
            <person name="Wen M."/>
            <person name="Mejri S."/>
            <person name="Dirks R."/>
            <person name="Jansen H."/>
            <person name="Henkel C."/>
            <person name="Chen W.J."/>
            <person name="Zahm M."/>
            <person name="Cabau C."/>
            <person name="Klopp C."/>
            <person name="Thompson A.W."/>
            <person name="Robinson-Rechavi M."/>
            <person name="Braasch I."/>
            <person name="Lecointre G."/>
            <person name="Bobe J."/>
            <person name="Postlethwait J.H."/>
            <person name="Berthelot C."/>
            <person name="Roest Crollius H."/>
            <person name="Guiguen Y."/>
        </authorList>
    </citation>
    <scope>NUCLEOTIDE SEQUENCE</scope>
    <source>
        <strain evidence="5">WJC10195</strain>
    </source>
</reference>
<gene>
    <name evidence="5" type="ORF">SKAU_G00243730</name>
</gene>
<feature type="region of interest" description="Disordered" evidence="3">
    <location>
        <begin position="1129"/>
        <end position="1186"/>
    </location>
</feature>
<evidence type="ECO:0000256" key="3">
    <source>
        <dbReference type="SAM" id="MobiDB-lite"/>
    </source>
</evidence>
<feature type="compositionally biased region" description="Polar residues" evidence="3">
    <location>
        <begin position="501"/>
        <end position="517"/>
    </location>
</feature>
<dbReference type="Gene3D" id="1.20.5.730">
    <property type="entry name" value="Single helix bin"/>
    <property type="match status" value="1"/>
</dbReference>
<sequence length="1588" mass="173348">MQFGGNVWRFTPVDPKGNVMKTTTKPAALKAAKQNSSFVSKIKTKIQNTSSFFKVSLKTNNKALALALVSQKEKSRLLETETVRLQKEVQALCFDLALRRHKHNQLVTLLRDLHAGALSSLVAAVDLVSNEDVSIGPPEENEKSPPDSEDANMKLGSKVSTVPLLPKRASVSPKKLTRESSGSLDNQPRNPSEGIHAQPSTDALPRVKASIGSTCNKGTETAEGIPPLQEKNSRPSNLQLEFDKWSQLYLDIPPEPETLPVTIALNPAPIAEPLPEPLPEPALLEPRGPSGSPKGEPPRSEKTTLFETEMEITLANSTAEIVTVETKTKKSRKEGMAKERKKEGTQAYCSRPPDKGERKNKKEKSSSVCREATRSPDAPPTEGRSMTQRPVGPAEEEEEPGDGDADWFPARRNTHVTSRNAKRHQHSRDTPKSVGAFPSEPNLRKTYVVSLDRNHTNAGSVTPLEDDYFSNTETYSSGIKDKEIPWDAATLKDEGPKGQSRRTYVVSTAQSGSSINRKTYVISDGGEPGSASTKSRRTKALPVRAENQSAVEGHAITVPAVEETSVLKRPSGPPQDPLALSCLAGKRKGLFSEGIPTSSKAPSGNPGDLDGLIMEENPPWEIPDPLSAVVEEPKPKRSRKESGIRAGAKERKQRDDSSTQMTKRKKSRKWPDLDADVQVSRGHSKTRRPAPGSPAGPEPKELWAEPLEEDWGIVTDSVTSHRKNNLRKTNTVSLDSCGGSTNSVDTIANIQLLEFPAAGENEDAIKTVILAHVSADSTCAENAAYSGPAETQSRVVQKEGFSEPNVQVNLEETGIPMHQSRPAASGKMSVASDRRARGHASTKGQRSKAPPSRRESELEKEAHAGELSAGCAEETRESLKRLVMEERPFLLEPPDDICTSFPERDVLSLRPASTPPPKPVLARVSVFEEQSDATTKSSPGKWDRLGLKLHCTLDPEFRAGAKERKQRDDASTQMNKRKKKSRKEPDLDTDVQASRGHSKTRRPAPGSPAGPEPKELWAEPLEEDWGIVSDSVTSHRKNNLRKTNTVSLDSCGGSTNSVDAIANIQLLEFPVAGENEDAIKTVTLAHVSADSTCAENAAYSGPAETQSRVVKKEGFSEPNVQVNLEETGISMHQSRPAASGKMSVASDCRARGHASTKGQRSKAPPSWRESELEKEAHAGELSAGCAEETRESLKRLVMEERPFLLEPPDDICASFPKWDVPSLRPASTPPPKPVLARVNVFEEQSEATTKSSPVGCRALKSLTNTAVTVDQDNGRRRRGKAAVSYKEPSINCKMRRGDKFSDTKFLNSPIFKEKKKKKVQRCTLHRNSPRALAPSSSGSTSLEPRWKCCSSPFDAFQSVSECEGLNFTLAPMETRRLKRDLQALLGDYIGQRIREKGFDPQGKASTALDDLAHYDLAISVALWWLDKGEGQDAIESDLTDLTSPGSGQYPNHLEREAMILSTFAGMVLNSLPVEEVLSLYTCKPSASYLREHAKGTIVHPFTLSYHPFAMLKAYKAVAHSRRHSQLLQRWRTGQSKPEPTGQRTSAQSSPSSSSPSSSLSSSSPQPSHSDSPRDLTEHYEGSAESLLD</sequence>
<keyword evidence="2" id="KW-0159">Chromosome partition</keyword>
<feature type="region of interest" description="Disordered" evidence="3">
    <location>
        <begin position="490"/>
        <end position="551"/>
    </location>
</feature>
<feature type="region of interest" description="Disordered" evidence="3">
    <location>
        <begin position="590"/>
        <end position="707"/>
    </location>
</feature>
<name>A0A9Q1F813_SYNKA</name>
<dbReference type="Pfam" id="PF07557">
    <property type="entry name" value="Shugoshin_C"/>
    <property type="match status" value="1"/>
</dbReference>
<feature type="compositionally biased region" description="Low complexity" evidence="3">
    <location>
        <begin position="1548"/>
        <end position="1569"/>
    </location>
</feature>
<feature type="compositionally biased region" description="Polar residues" evidence="3">
    <location>
        <begin position="179"/>
        <end position="190"/>
    </location>
</feature>
<feature type="compositionally biased region" description="Polar residues" evidence="3">
    <location>
        <begin position="1525"/>
        <end position="1547"/>
    </location>
</feature>
<evidence type="ECO:0000313" key="6">
    <source>
        <dbReference type="Proteomes" id="UP001152622"/>
    </source>
</evidence>
<dbReference type="GO" id="GO:0045132">
    <property type="term" value="P:meiotic chromosome segregation"/>
    <property type="evidence" value="ECO:0007669"/>
    <property type="project" value="InterPro"/>
</dbReference>
<dbReference type="Proteomes" id="UP001152622">
    <property type="component" value="Chromosome 8"/>
</dbReference>
<dbReference type="EMBL" id="JAINUF010000008">
    <property type="protein sequence ID" value="KAJ8352897.1"/>
    <property type="molecule type" value="Genomic_DNA"/>
</dbReference>
<comment type="similarity">
    <text evidence="1">Belongs to the shugoshin family.</text>
</comment>
<dbReference type="Pfam" id="PF17718">
    <property type="entry name" value="DUF5563"/>
    <property type="match status" value="1"/>
</dbReference>
<evidence type="ECO:0000313" key="5">
    <source>
        <dbReference type="EMBL" id="KAJ8352897.1"/>
    </source>
</evidence>
<evidence type="ECO:0000256" key="2">
    <source>
        <dbReference type="ARBA" id="ARBA00022829"/>
    </source>
</evidence>